<evidence type="ECO:0000313" key="6">
    <source>
        <dbReference type="Proteomes" id="UP000229307"/>
    </source>
</evidence>
<organism evidence="5 6">
    <name type="scientific">Candidatus Desantisbacteria bacterium CG_4_10_14_0_8_um_filter_48_22</name>
    <dbReference type="NCBI Taxonomy" id="1974543"/>
    <lineage>
        <taxon>Bacteria</taxon>
        <taxon>Candidatus Desantisiibacteriota</taxon>
    </lineage>
</organism>
<proteinExistence type="inferred from homology"/>
<comment type="subunit">
    <text evidence="3">Heterodimer of LeuC and LeuD.</text>
</comment>
<name>A0A2M7SA29_9BACT</name>
<evidence type="ECO:0000256" key="1">
    <source>
        <dbReference type="ARBA" id="ARBA00009869"/>
    </source>
</evidence>
<protein>
    <recommendedName>
        <fullName evidence="3">3-isopropylmalate dehydratase small subunit</fullName>
        <ecNumber evidence="3">4.2.1.33</ecNumber>
    </recommendedName>
    <alternativeName>
        <fullName evidence="3">Alpha-IPM isomerase</fullName>
        <shortName evidence="3">IPMI</shortName>
    </alternativeName>
    <alternativeName>
        <fullName evidence="3">Isopropylmalate isomerase</fullName>
    </alternativeName>
</protein>
<dbReference type="AlphaFoldDB" id="A0A2M7SA29"/>
<evidence type="ECO:0000313" key="5">
    <source>
        <dbReference type="EMBL" id="PIZ16319.1"/>
    </source>
</evidence>
<dbReference type="HAMAP" id="MF_01032">
    <property type="entry name" value="LeuD_type2"/>
    <property type="match status" value="1"/>
</dbReference>
<keyword evidence="3" id="KW-0100">Branched-chain amino acid biosynthesis</keyword>
<comment type="caution">
    <text evidence="5">The sequence shown here is derived from an EMBL/GenBank/DDBJ whole genome shotgun (WGS) entry which is preliminary data.</text>
</comment>
<evidence type="ECO:0000256" key="3">
    <source>
        <dbReference type="HAMAP-Rule" id="MF_01032"/>
    </source>
</evidence>
<sequence>MLLKGRAHKFGDDINTDYIISGKYKFKTLDLKELAKHIMEDICPDFYKNLKPGDFMVAGSNFGCGSSREQAPLAVKHAGVGAVLAKSFARIFFRNAVNIGLPLLECETDKIKQGDALEIDLKKGIIFDKTRNVILRAHPLPEIMLRIFNAGGLANYLRKHGSF</sequence>
<gene>
    <name evidence="3" type="primary">leuD</name>
    <name evidence="5" type="ORF">COY52_07420</name>
</gene>
<dbReference type="CDD" id="cd01577">
    <property type="entry name" value="IPMI_Swivel"/>
    <property type="match status" value="1"/>
</dbReference>
<dbReference type="Pfam" id="PF00694">
    <property type="entry name" value="Aconitase_C"/>
    <property type="match status" value="1"/>
</dbReference>
<dbReference type="GO" id="GO:0003861">
    <property type="term" value="F:3-isopropylmalate dehydratase activity"/>
    <property type="evidence" value="ECO:0007669"/>
    <property type="project" value="UniProtKB-UniRule"/>
</dbReference>
<comment type="catalytic activity">
    <reaction evidence="3">
        <text>(2R,3S)-3-isopropylmalate = (2S)-2-isopropylmalate</text>
        <dbReference type="Rhea" id="RHEA:32287"/>
        <dbReference type="ChEBI" id="CHEBI:1178"/>
        <dbReference type="ChEBI" id="CHEBI:35121"/>
        <dbReference type="EC" id="4.2.1.33"/>
    </reaction>
</comment>
<dbReference type="InterPro" id="IPR033940">
    <property type="entry name" value="IPMI_Swivel"/>
</dbReference>
<reference evidence="6" key="1">
    <citation type="submission" date="2017-09" db="EMBL/GenBank/DDBJ databases">
        <title>Depth-based differentiation of microbial function through sediment-hosted aquifers and enrichment of novel symbionts in the deep terrestrial subsurface.</title>
        <authorList>
            <person name="Probst A.J."/>
            <person name="Ladd B."/>
            <person name="Jarett J.K."/>
            <person name="Geller-Mcgrath D.E."/>
            <person name="Sieber C.M.K."/>
            <person name="Emerson J.B."/>
            <person name="Anantharaman K."/>
            <person name="Thomas B.C."/>
            <person name="Malmstrom R."/>
            <person name="Stieglmeier M."/>
            <person name="Klingl A."/>
            <person name="Woyke T."/>
            <person name="Ryan C.M."/>
            <person name="Banfield J.F."/>
        </authorList>
    </citation>
    <scope>NUCLEOTIDE SEQUENCE [LARGE SCALE GENOMIC DNA]</scope>
</reference>
<dbReference type="PANTHER" id="PTHR43345:SF2">
    <property type="entry name" value="3-ISOPROPYLMALATE DEHYDRATASE SMALL SUBUNIT 1"/>
    <property type="match status" value="1"/>
</dbReference>
<dbReference type="InterPro" id="IPR015928">
    <property type="entry name" value="Aconitase/3IPM_dehydase_swvl"/>
</dbReference>
<comment type="similarity">
    <text evidence="1 3">Belongs to the LeuD family. LeuD type 2 subfamily.</text>
</comment>
<keyword evidence="3" id="KW-0432">Leucine biosynthesis</keyword>
<comment type="pathway">
    <text evidence="3">Amino-acid biosynthesis; L-leucine biosynthesis; L-leucine from 3-methyl-2-oxobutanoate: step 2/4.</text>
</comment>
<dbReference type="GO" id="GO:0009098">
    <property type="term" value="P:L-leucine biosynthetic process"/>
    <property type="evidence" value="ECO:0007669"/>
    <property type="project" value="UniProtKB-UniRule"/>
</dbReference>
<keyword evidence="2 3" id="KW-0456">Lyase</keyword>
<feature type="domain" description="Aconitase A/isopropylmalate dehydratase small subunit swivel" evidence="4">
    <location>
        <begin position="47"/>
        <end position="101"/>
    </location>
</feature>
<dbReference type="EMBL" id="PFMR01000195">
    <property type="protein sequence ID" value="PIZ16319.1"/>
    <property type="molecule type" value="Genomic_DNA"/>
</dbReference>
<comment type="function">
    <text evidence="3">Catalyzes the isomerization between 2-isopropylmalate and 3-isopropylmalate, via the formation of 2-isopropylmaleate.</text>
</comment>
<dbReference type="InterPro" id="IPR000573">
    <property type="entry name" value="AconitaseA/IPMdHydase_ssu_swvl"/>
</dbReference>
<dbReference type="InterPro" id="IPR011827">
    <property type="entry name" value="LeuD_type2/HacB/DmdB"/>
</dbReference>
<evidence type="ECO:0000256" key="2">
    <source>
        <dbReference type="ARBA" id="ARBA00023239"/>
    </source>
</evidence>
<dbReference type="PANTHER" id="PTHR43345">
    <property type="entry name" value="3-ISOPROPYLMALATE DEHYDRATASE SMALL SUBUNIT 2-RELATED-RELATED"/>
    <property type="match status" value="1"/>
</dbReference>
<dbReference type="Proteomes" id="UP000229307">
    <property type="component" value="Unassembled WGS sequence"/>
</dbReference>
<keyword evidence="3" id="KW-0028">Amino-acid biosynthesis</keyword>
<dbReference type="NCBIfam" id="TIGR02087">
    <property type="entry name" value="LEUD_arch"/>
    <property type="match status" value="1"/>
</dbReference>
<evidence type="ECO:0000259" key="4">
    <source>
        <dbReference type="Pfam" id="PF00694"/>
    </source>
</evidence>
<accession>A0A2M7SA29</accession>
<dbReference type="Gene3D" id="3.20.19.10">
    <property type="entry name" value="Aconitase, domain 4"/>
    <property type="match status" value="1"/>
</dbReference>
<dbReference type="InterPro" id="IPR050075">
    <property type="entry name" value="LeuD"/>
</dbReference>
<dbReference type="SUPFAM" id="SSF52016">
    <property type="entry name" value="LeuD/IlvD-like"/>
    <property type="match status" value="1"/>
</dbReference>
<dbReference type="UniPathway" id="UPA00048">
    <property type="reaction ID" value="UER00071"/>
</dbReference>
<dbReference type="EC" id="4.2.1.33" evidence="3"/>